<sequence>MDAIPFLEHGLSAVTTGQIRLYLQEGVDCGRVAHHFVHEWMTLYVAVASLRQIILDRLLDNLVVIFLPIDLVYRILHLL</sequence>
<protein>
    <submittedName>
        <fullName evidence="1">Uncharacterized protein</fullName>
    </submittedName>
</protein>
<dbReference type="AlphaFoldDB" id="A0A4U0ND13"/>
<evidence type="ECO:0000313" key="2">
    <source>
        <dbReference type="Proteomes" id="UP000308697"/>
    </source>
</evidence>
<name>A0A4U0ND13_9ACTN</name>
<gene>
    <name evidence="1" type="ORF">FCH28_18575</name>
</gene>
<keyword evidence="2" id="KW-1185">Reference proteome</keyword>
<dbReference type="EMBL" id="SUMB01000006">
    <property type="protein sequence ID" value="TJZ51869.1"/>
    <property type="molecule type" value="Genomic_DNA"/>
</dbReference>
<dbReference type="Proteomes" id="UP000308697">
    <property type="component" value="Unassembled WGS sequence"/>
</dbReference>
<organism evidence="1 2">
    <name type="scientific">Streptomyces piniterrae</name>
    <dbReference type="NCBI Taxonomy" id="2571125"/>
    <lineage>
        <taxon>Bacteria</taxon>
        <taxon>Bacillati</taxon>
        <taxon>Actinomycetota</taxon>
        <taxon>Actinomycetes</taxon>
        <taxon>Kitasatosporales</taxon>
        <taxon>Streptomycetaceae</taxon>
        <taxon>Streptomyces</taxon>
    </lineage>
</organism>
<comment type="caution">
    <text evidence="1">The sequence shown here is derived from an EMBL/GenBank/DDBJ whole genome shotgun (WGS) entry which is preliminary data.</text>
</comment>
<evidence type="ECO:0000313" key="1">
    <source>
        <dbReference type="EMBL" id="TJZ51869.1"/>
    </source>
</evidence>
<accession>A0A4U0ND13</accession>
<reference evidence="1 2" key="1">
    <citation type="submission" date="2019-04" db="EMBL/GenBank/DDBJ databases">
        <title>Streptomyces piniterrae sp. nov., a heliquinomycin-producing actinomycete isolated from rhizosphere soil of Pinus yunnanensis.</title>
        <authorList>
            <person name="Zhuang X."/>
            <person name="Zhao J."/>
        </authorList>
    </citation>
    <scope>NUCLEOTIDE SEQUENCE [LARGE SCALE GENOMIC DNA]</scope>
    <source>
        <strain evidence="2">jys28</strain>
    </source>
</reference>
<proteinExistence type="predicted"/>